<protein>
    <submittedName>
        <fullName evidence="7">Lysylphosphatidylglycerol synthase TM region</fullName>
    </submittedName>
</protein>
<dbReference type="EMBL" id="FOAF01000002">
    <property type="protein sequence ID" value="SEL51452.1"/>
    <property type="molecule type" value="Genomic_DNA"/>
</dbReference>
<dbReference type="PANTHER" id="PTHR39087">
    <property type="entry name" value="UPF0104 MEMBRANE PROTEIN MJ1595"/>
    <property type="match status" value="1"/>
</dbReference>
<evidence type="ECO:0000313" key="7">
    <source>
        <dbReference type="EMBL" id="SEL51452.1"/>
    </source>
</evidence>
<feature type="transmembrane region" description="Helical" evidence="6">
    <location>
        <begin position="120"/>
        <end position="145"/>
    </location>
</feature>
<feature type="transmembrane region" description="Helical" evidence="6">
    <location>
        <begin position="6"/>
        <end position="27"/>
    </location>
</feature>
<feature type="transmembrane region" description="Helical" evidence="6">
    <location>
        <begin position="151"/>
        <end position="171"/>
    </location>
</feature>
<accession>A0A1H7QU62</accession>
<dbReference type="PANTHER" id="PTHR39087:SF2">
    <property type="entry name" value="UPF0104 MEMBRANE PROTEIN MJ1595"/>
    <property type="match status" value="1"/>
</dbReference>
<evidence type="ECO:0000256" key="4">
    <source>
        <dbReference type="ARBA" id="ARBA00022989"/>
    </source>
</evidence>
<feature type="transmembrane region" description="Helical" evidence="6">
    <location>
        <begin position="256"/>
        <end position="278"/>
    </location>
</feature>
<dbReference type="RefSeq" id="WP_093325155.1">
    <property type="nucleotide sequence ID" value="NZ_FOAF01000002.1"/>
</dbReference>
<evidence type="ECO:0000256" key="3">
    <source>
        <dbReference type="ARBA" id="ARBA00022692"/>
    </source>
</evidence>
<keyword evidence="3 6" id="KW-0812">Transmembrane</keyword>
<dbReference type="AlphaFoldDB" id="A0A1H7QU62"/>
<feature type="transmembrane region" description="Helical" evidence="6">
    <location>
        <begin position="75"/>
        <end position="99"/>
    </location>
</feature>
<evidence type="ECO:0000313" key="8">
    <source>
        <dbReference type="Proteomes" id="UP000199421"/>
    </source>
</evidence>
<proteinExistence type="predicted"/>
<sequence length="344" mass="38559">MATKIYKILFFIIGIGTLCYMISSLGLEVIWENILKTGWWFAPVIGSWLVIYMLNAVAFKAIIQEPHLPASNMSYLSVLRLTITGYAINYITPFVALGGEPFRIMELKPKLGMQKASSSVLLYSLMHMFSHVLFWLGSIILILIYVPANTIMITGCIAMFVTGVILCYWFGRVYKKGFTLSTFKVLAKIPGLKRKVGAFVKEKHDSLIEIDTQITQLYSKRRDRFWKSLCFEFVARVVGCLEIYCTAKAIGLEMTIIQSLIISSGSSLFANLIFFFPMQLGTREGGLALALKSVGMPATAGIFIGIIMRIREFVWILIGLSLMKLSKKSTDDNVTIEITGRTEA</sequence>
<keyword evidence="2" id="KW-1003">Cell membrane</keyword>
<keyword evidence="8" id="KW-1185">Reference proteome</keyword>
<dbReference type="OrthoDB" id="9774820at2"/>
<gene>
    <name evidence="7" type="ORF">SAMN05661044_02725</name>
</gene>
<organism evidence="7 8">
    <name type="scientific">Olivibacter domesticus</name>
    <name type="common">Pseudosphingobacterium domesticum</name>
    <dbReference type="NCBI Taxonomy" id="407022"/>
    <lineage>
        <taxon>Bacteria</taxon>
        <taxon>Pseudomonadati</taxon>
        <taxon>Bacteroidota</taxon>
        <taxon>Sphingobacteriia</taxon>
        <taxon>Sphingobacteriales</taxon>
        <taxon>Sphingobacteriaceae</taxon>
        <taxon>Olivibacter</taxon>
    </lineage>
</organism>
<feature type="transmembrane region" description="Helical" evidence="6">
    <location>
        <begin position="39"/>
        <end position="63"/>
    </location>
</feature>
<dbReference type="Proteomes" id="UP000199421">
    <property type="component" value="Unassembled WGS sequence"/>
</dbReference>
<evidence type="ECO:0000256" key="5">
    <source>
        <dbReference type="ARBA" id="ARBA00023136"/>
    </source>
</evidence>
<reference evidence="8" key="1">
    <citation type="submission" date="2016-10" db="EMBL/GenBank/DDBJ databases">
        <authorList>
            <person name="Varghese N."/>
            <person name="Submissions S."/>
        </authorList>
    </citation>
    <scope>NUCLEOTIDE SEQUENCE [LARGE SCALE GENOMIC DNA]</scope>
    <source>
        <strain evidence="8">DSM 18733</strain>
    </source>
</reference>
<dbReference type="Pfam" id="PF03706">
    <property type="entry name" value="LPG_synthase_TM"/>
    <property type="match status" value="1"/>
</dbReference>
<evidence type="ECO:0000256" key="1">
    <source>
        <dbReference type="ARBA" id="ARBA00004651"/>
    </source>
</evidence>
<dbReference type="InterPro" id="IPR022791">
    <property type="entry name" value="L-PG_synthase/AglD"/>
</dbReference>
<evidence type="ECO:0000256" key="6">
    <source>
        <dbReference type="SAM" id="Phobius"/>
    </source>
</evidence>
<name>A0A1H7QU62_OLID1</name>
<keyword evidence="4 6" id="KW-1133">Transmembrane helix</keyword>
<keyword evidence="5 6" id="KW-0472">Membrane</keyword>
<dbReference type="STRING" id="407022.SAMN05661044_02725"/>
<dbReference type="GO" id="GO:0005886">
    <property type="term" value="C:plasma membrane"/>
    <property type="evidence" value="ECO:0007669"/>
    <property type="project" value="UniProtKB-SubCell"/>
</dbReference>
<comment type="subcellular location">
    <subcellularLocation>
        <location evidence="1">Cell membrane</location>
        <topology evidence="1">Multi-pass membrane protein</topology>
    </subcellularLocation>
</comment>
<evidence type="ECO:0000256" key="2">
    <source>
        <dbReference type="ARBA" id="ARBA00022475"/>
    </source>
</evidence>